<reference evidence="1" key="1">
    <citation type="submission" date="2025-08" db="UniProtKB">
        <authorList>
            <consortium name="Ensembl"/>
        </authorList>
    </citation>
    <scope>IDENTIFICATION</scope>
</reference>
<evidence type="ECO:0000313" key="1">
    <source>
        <dbReference type="Ensembl" id="ENSPTEP00000018106.1"/>
    </source>
</evidence>
<proteinExistence type="predicted"/>
<dbReference type="Proteomes" id="UP000694416">
    <property type="component" value="Unplaced"/>
</dbReference>
<sequence>MLLNVKSEAKIAFLQSYSEDVLIIETWDSLTHQCPTTVSPVPFTQYRQPNKQLGRGNLSLLMS</sequence>
<accession>A0A8C9HCY6</accession>
<dbReference type="Ensembl" id="ENSPTET00000026628.1">
    <property type="protein sequence ID" value="ENSPTEP00000018106.1"/>
    <property type="gene ID" value="ENSPTEG00000019589.1"/>
</dbReference>
<name>A0A8C9HCY6_9PRIM</name>
<dbReference type="AlphaFoldDB" id="A0A8C9HCY6"/>
<organism evidence="1 2">
    <name type="scientific">Piliocolobus tephrosceles</name>
    <name type="common">Ugandan red Colobus</name>
    <dbReference type="NCBI Taxonomy" id="591936"/>
    <lineage>
        <taxon>Eukaryota</taxon>
        <taxon>Metazoa</taxon>
        <taxon>Chordata</taxon>
        <taxon>Craniata</taxon>
        <taxon>Vertebrata</taxon>
        <taxon>Euteleostomi</taxon>
        <taxon>Mammalia</taxon>
        <taxon>Eutheria</taxon>
        <taxon>Euarchontoglires</taxon>
        <taxon>Primates</taxon>
        <taxon>Haplorrhini</taxon>
        <taxon>Catarrhini</taxon>
        <taxon>Cercopithecidae</taxon>
        <taxon>Colobinae</taxon>
        <taxon>Piliocolobus</taxon>
    </lineage>
</organism>
<reference evidence="1" key="2">
    <citation type="submission" date="2025-09" db="UniProtKB">
        <authorList>
            <consortium name="Ensembl"/>
        </authorList>
    </citation>
    <scope>IDENTIFICATION</scope>
</reference>
<keyword evidence="2" id="KW-1185">Reference proteome</keyword>
<evidence type="ECO:0000313" key="2">
    <source>
        <dbReference type="Proteomes" id="UP000694416"/>
    </source>
</evidence>
<protein>
    <submittedName>
        <fullName evidence="1">Uncharacterized protein</fullName>
    </submittedName>
</protein>